<protein>
    <submittedName>
        <fullName evidence="2">Uncharacterized protein</fullName>
    </submittedName>
</protein>
<proteinExistence type="predicted"/>
<gene>
    <name evidence="2" type="ORF">UFOVP1379_36</name>
    <name evidence="1" type="ORF">UFOVP942_1</name>
</gene>
<sequence length="71" mass="7742">MTIYTAELDSSNFSFRATDVSALGAKNALIKGLTKHGEKHNLAAKWWKDIACDIVIVKTTVGGCLCDRETI</sequence>
<evidence type="ECO:0000313" key="2">
    <source>
        <dbReference type="EMBL" id="CAB4203338.1"/>
    </source>
</evidence>
<reference evidence="2" key="1">
    <citation type="submission" date="2020-05" db="EMBL/GenBank/DDBJ databases">
        <authorList>
            <person name="Chiriac C."/>
            <person name="Salcher M."/>
            <person name="Ghai R."/>
            <person name="Kavagutti S V."/>
        </authorList>
    </citation>
    <scope>NUCLEOTIDE SEQUENCE</scope>
</reference>
<dbReference type="EMBL" id="LR796888">
    <property type="protein sequence ID" value="CAB4172758.1"/>
    <property type="molecule type" value="Genomic_DNA"/>
</dbReference>
<dbReference type="EMBL" id="LR797329">
    <property type="protein sequence ID" value="CAB4203338.1"/>
    <property type="molecule type" value="Genomic_DNA"/>
</dbReference>
<accession>A0A6J5S4C4</accession>
<name>A0A6J5S4C4_9CAUD</name>
<organism evidence="2">
    <name type="scientific">uncultured Caudovirales phage</name>
    <dbReference type="NCBI Taxonomy" id="2100421"/>
    <lineage>
        <taxon>Viruses</taxon>
        <taxon>Duplodnaviria</taxon>
        <taxon>Heunggongvirae</taxon>
        <taxon>Uroviricota</taxon>
        <taxon>Caudoviricetes</taxon>
        <taxon>Peduoviridae</taxon>
        <taxon>Maltschvirus</taxon>
        <taxon>Maltschvirus maltsch</taxon>
    </lineage>
</organism>
<evidence type="ECO:0000313" key="1">
    <source>
        <dbReference type="EMBL" id="CAB4172758.1"/>
    </source>
</evidence>